<evidence type="ECO:0000256" key="5">
    <source>
        <dbReference type="ARBA" id="ARBA00022771"/>
    </source>
</evidence>
<reference evidence="10 11" key="1">
    <citation type="submission" date="2019-03" db="EMBL/GenBank/DDBJ databases">
        <title>Single cell metagenomics reveals metabolic interactions within the superorganism composed of flagellate Streblomastix strix and complex community of Bacteroidetes bacteria on its surface.</title>
        <authorList>
            <person name="Treitli S.C."/>
            <person name="Kolisko M."/>
            <person name="Husnik F."/>
            <person name="Keeling P."/>
            <person name="Hampl V."/>
        </authorList>
    </citation>
    <scope>NUCLEOTIDE SEQUENCE [LARGE SCALE GENOMIC DNA]</scope>
    <source>
        <strain evidence="10">ST1C</strain>
    </source>
</reference>
<feature type="compositionally biased region" description="Basic and acidic residues" evidence="8">
    <location>
        <begin position="29"/>
        <end position="46"/>
    </location>
</feature>
<evidence type="ECO:0000256" key="7">
    <source>
        <dbReference type="ARBA" id="ARBA00022833"/>
    </source>
</evidence>
<dbReference type="InterPro" id="IPR044066">
    <property type="entry name" value="TRIAD_supradom"/>
</dbReference>
<dbReference type="AlphaFoldDB" id="A0A5J4VXD1"/>
<keyword evidence="5" id="KW-0863">Zinc-finger</keyword>
<dbReference type="InterPro" id="IPR051628">
    <property type="entry name" value="LUBAC_E3_Ligases"/>
</dbReference>
<dbReference type="EMBL" id="SNRW01004450">
    <property type="protein sequence ID" value="KAA6387255.1"/>
    <property type="molecule type" value="Genomic_DNA"/>
</dbReference>
<feature type="domain" description="RING-type" evidence="9">
    <location>
        <begin position="178"/>
        <end position="402"/>
    </location>
</feature>
<evidence type="ECO:0000256" key="1">
    <source>
        <dbReference type="ARBA" id="ARBA00004906"/>
    </source>
</evidence>
<dbReference type="OrthoDB" id="10009520at2759"/>
<organism evidence="10 11">
    <name type="scientific">Streblomastix strix</name>
    <dbReference type="NCBI Taxonomy" id="222440"/>
    <lineage>
        <taxon>Eukaryota</taxon>
        <taxon>Metamonada</taxon>
        <taxon>Preaxostyla</taxon>
        <taxon>Oxymonadida</taxon>
        <taxon>Streblomastigidae</taxon>
        <taxon>Streblomastix</taxon>
    </lineage>
</organism>
<feature type="region of interest" description="Disordered" evidence="8">
    <location>
        <begin position="29"/>
        <end position="50"/>
    </location>
</feature>
<keyword evidence="4" id="KW-0677">Repeat</keyword>
<dbReference type="CDD" id="cd20336">
    <property type="entry name" value="Rcat_RBR"/>
    <property type="match status" value="1"/>
</dbReference>
<keyword evidence="2" id="KW-0808">Transferase</keyword>
<dbReference type="PROSITE" id="PS51873">
    <property type="entry name" value="TRIAD"/>
    <property type="match status" value="1"/>
</dbReference>
<evidence type="ECO:0000256" key="2">
    <source>
        <dbReference type="ARBA" id="ARBA00022679"/>
    </source>
</evidence>
<evidence type="ECO:0000256" key="6">
    <source>
        <dbReference type="ARBA" id="ARBA00022786"/>
    </source>
</evidence>
<keyword evidence="3" id="KW-0479">Metal-binding</keyword>
<dbReference type="Pfam" id="PF26200">
    <property type="entry name" value="Rcat_RNF216"/>
    <property type="match status" value="1"/>
</dbReference>
<evidence type="ECO:0000256" key="4">
    <source>
        <dbReference type="ARBA" id="ARBA00022737"/>
    </source>
</evidence>
<proteinExistence type="predicted"/>
<keyword evidence="7" id="KW-0862">Zinc</keyword>
<evidence type="ECO:0000259" key="9">
    <source>
        <dbReference type="PROSITE" id="PS51873"/>
    </source>
</evidence>
<evidence type="ECO:0000256" key="3">
    <source>
        <dbReference type="ARBA" id="ARBA00022723"/>
    </source>
</evidence>
<dbReference type="Proteomes" id="UP000324800">
    <property type="component" value="Unassembled WGS sequence"/>
</dbReference>
<dbReference type="PANTHER" id="PTHR22770:SF47">
    <property type="entry name" value="E3 UBIQUITIN-PROTEIN LIGASE RNF216"/>
    <property type="match status" value="1"/>
</dbReference>
<comment type="pathway">
    <text evidence="1">Protein modification; protein ubiquitination.</text>
</comment>
<dbReference type="PANTHER" id="PTHR22770">
    <property type="entry name" value="UBIQUITIN CONJUGATING ENZYME 7 INTERACTING PROTEIN-RELATED"/>
    <property type="match status" value="1"/>
</dbReference>
<evidence type="ECO:0000256" key="8">
    <source>
        <dbReference type="SAM" id="MobiDB-lite"/>
    </source>
</evidence>
<evidence type="ECO:0000313" key="10">
    <source>
        <dbReference type="EMBL" id="KAA6387255.1"/>
    </source>
</evidence>
<keyword evidence="6" id="KW-0833">Ubl conjugation pathway</keyword>
<dbReference type="SUPFAM" id="SSF57850">
    <property type="entry name" value="RING/U-box"/>
    <property type="match status" value="1"/>
</dbReference>
<sequence>MGLLMKYERDRDCLNLIFDEINKQYKGQYPKEKDKTVKPPQTEKDFSGFNSQVSTNYTNNARNFLFNKYQFVPNVTLNKVLFKHNNHLTPSINFLKSNLSRYPGIFVITELDGEGKETIVDALEAPRPLIPESSDLHDAKFEQEIAVVKRIEKGQRIERIKSWIRSREAYDAETSGKGLIECCTCLNYFLEKETVACTAGHQACIGCVVESIQSGLTSARPNSSCIGDKDGNCQEHYSDLVLQKILDQVDYDRFTAYELELSLGQLKDDRLLRCNFCGYREYMPDDENFKLKDLLTFHCKNPKCMIITCRKCDKPYHLPELCPQMKAEKGIGALHLAVQKAVESILIRHCPTCGLPTFKTQGCNHISCKNGCHWCYSCGLPYSRETIYGHFGKPPNYCHQGENSPEEDKKRMRVKAQQAVADWKAQNPDMAHINIDIEQYIPKK</sequence>
<gene>
    <name evidence="10" type="ORF">EZS28_017218</name>
</gene>
<name>A0A5J4VXD1_9EUKA</name>
<dbReference type="GO" id="GO:0008270">
    <property type="term" value="F:zinc ion binding"/>
    <property type="evidence" value="ECO:0007669"/>
    <property type="project" value="UniProtKB-KW"/>
</dbReference>
<dbReference type="Gene3D" id="1.20.120.1750">
    <property type="match status" value="1"/>
</dbReference>
<comment type="caution">
    <text evidence="10">The sequence shown here is derived from an EMBL/GenBank/DDBJ whole genome shotgun (WGS) entry which is preliminary data.</text>
</comment>
<evidence type="ECO:0000313" key="11">
    <source>
        <dbReference type="Proteomes" id="UP000324800"/>
    </source>
</evidence>
<dbReference type="GO" id="GO:0016740">
    <property type="term" value="F:transferase activity"/>
    <property type="evidence" value="ECO:0007669"/>
    <property type="project" value="UniProtKB-KW"/>
</dbReference>
<accession>A0A5J4VXD1</accession>
<protein>
    <recommendedName>
        <fullName evidence="9">RING-type domain-containing protein</fullName>
    </recommendedName>
</protein>